<dbReference type="EMBL" id="MU273595">
    <property type="protein sequence ID" value="KAI0031046.1"/>
    <property type="molecule type" value="Genomic_DNA"/>
</dbReference>
<evidence type="ECO:0000313" key="1">
    <source>
        <dbReference type="EMBL" id="KAI0031046.1"/>
    </source>
</evidence>
<sequence>MFRSHRADAEAQLPLLVELNDDPHVRTPFSPPPEYDSHHHHAHAAAPPRAPSQPTPRPPLRTRAGVPMPIPLLDVDPPTYGFPESSPSPLSTAAPLTPWRRAALALRFTAEMVFTLFSVIAALAFSALLAWGAAECARELLGVAAPTLAKLWVSWWSAADRTPAQGVRVAVATLLFPAVVVFVLAFAFCAALVVLGSIKFAIFATPHIVKARWLAMRAGE</sequence>
<organism evidence="1 2">
    <name type="scientific">Vararia minispora EC-137</name>
    <dbReference type="NCBI Taxonomy" id="1314806"/>
    <lineage>
        <taxon>Eukaryota</taxon>
        <taxon>Fungi</taxon>
        <taxon>Dikarya</taxon>
        <taxon>Basidiomycota</taxon>
        <taxon>Agaricomycotina</taxon>
        <taxon>Agaricomycetes</taxon>
        <taxon>Russulales</taxon>
        <taxon>Lachnocladiaceae</taxon>
        <taxon>Vararia</taxon>
    </lineage>
</organism>
<evidence type="ECO:0000313" key="2">
    <source>
        <dbReference type="Proteomes" id="UP000814128"/>
    </source>
</evidence>
<protein>
    <submittedName>
        <fullName evidence="1">Uncharacterized protein</fullName>
    </submittedName>
</protein>
<dbReference type="Proteomes" id="UP000814128">
    <property type="component" value="Unassembled WGS sequence"/>
</dbReference>
<proteinExistence type="predicted"/>
<gene>
    <name evidence="1" type="ORF">K488DRAFT_71725</name>
</gene>
<reference evidence="1" key="1">
    <citation type="submission" date="2021-02" db="EMBL/GenBank/DDBJ databases">
        <authorList>
            <consortium name="DOE Joint Genome Institute"/>
            <person name="Ahrendt S."/>
            <person name="Looney B.P."/>
            <person name="Miyauchi S."/>
            <person name="Morin E."/>
            <person name="Drula E."/>
            <person name="Courty P.E."/>
            <person name="Chicoki N."/>
            <person name="Fauchery L."/>
            <person name="Kohler A."/>
            <person name="Kuo A."/>
            <person name="Labutti K."/>
            <person name="Pangilinan J."/>
            <person name="Lipzen A."/>
            <person name="Riley R."/>
            <person name="Andreopoulos W."/>
            <person name="He G."/>
            <person name="Johnson J."/>
            <person name="Barry K.W."/>
            <person name="Grigoriev I.V."/>
            <person name="Nagy L."/>
            <person name="Hibbett D."/>
            <person name="Henrissat B."/>
            <person name="Matheny P.B."/>
            <person name="Labbe J."/>
            <person name="Martin F."/>
        </authorList>
    </citation>
    <scope>NUCLEOTIDE SEQUENCE</scope>
    <source>
        <strain evidence="1">EC-137</strain>
    </source>
</reference>
<name>A0ACB8QGT5_9AGAM</name>
<keyword evidence="2" id="KW-1185">Reference proteome</keyword>
<comment type="caution">
    <text evidence="1">The sequence shown here is derived from an EMBL/GenBank/DDBJ whole genome shotgun (WGS) entry which is preliminary data.</text>
</comment>
<reference evidence="1" key="2">
    <citation type="journal article" date="2022" name="New Phytol.">
        <title>Evolutionary transition to the ectomycorrhizal habit in the genomes of a hyperdiverse lineage of mushroom-forming fungi.</title>
        <authorList>
            <person name="Looney B."/>
            <person name="Miyauchi S."/>
            <person name="Morin E."/>
            <person name="Drula E."/>
            <person name="Courty P.E."/>
            <person name="Kohler A."/>
            <person name="Kuo A."/>
            <person name="LaButti K."/>
            <person name="Pangilinan J."/>
            <person name="Lipzen A."/>
            <person name="Riley R."/>
            <person name="Andreopoulos W."/>
            <person name="He G."/>
            <person name="Johnson J."/>
            <person name="Nolan M."/>
            <person name="Tritt A."/>
            <person name="Barry K.W."/>
            <person name="Grigoriev I.V."/>
            <person name="Nagy L.G."/>
            <person name="Hibbett D."/>
            <person name="Henrissat B."/>
            <person name="Matheny P.B."/>
            <person name="Labbe J."/>
            <person name="Martin F.M."/>
        </authorList>
    </citation>
    <scope>NUCLEOTIDE SEQUENCE</scope>
    <source>
        <strain evidence="1">EC-137</strain>
    </source>
</reference>
<accession>A0ACB8QGT5</accession>